<comment type="cofactor">
    <cofactor evidence="2">
        <name>Zn(2+)</name>
        <dbReference type="ChEBI" id="CHEBI:29105"/>
    </cofactor>
</comment>
<evidence type="ECO:0000256" key="9">
    <source>
        <dbReference type="ARBA" id="ARBA00022723"/>
    </source>
</evidence>
<evidence type="ECO:0000256" key="4">
    <source>
        <dbReference type="ARBA" id="ARBA00010136"/>
    </source>
</evidence>
<dbReference type="PANTHER" id="PTHR45726:SF3">
    <property type="entry name" value="LEUKOTRIENE A-4 HYDROLASE"/>
    <property type="match status" value="1"/>
</dbReference>
<dbReference type="Gene3D" id="1.10.390.10">
    <property type="entry name" value="Neutral Protease Domain 2"/>
    <property type="match status" value="1"/>
</dbReference>
<feature type="domain" description="Aminopeptidase N-like N-terminal" evidence="15">
    <location>
        <begin position="57"/>
        <end position="232"/>
    </location>
</feature>
<dbReference type="Proteomes" id="UP001589844">
    <property type="component" value="Unassembled WGS sequence"/>
</dbReference>
<dbReference type="InterPro" id="IPR034015">
    <property type="entry name" value="M1_LTA4H"/>
</dbReference>
<dbReference type="EC" id="3.4.11.2" evidence="5"/>
<keyword evidence="12" id="KW-0482">Metalloprotease</keyword>
<dbReference type="CDD" id="cd09603">
    <property type="entry name" value="M1_APN_like"/>
    <property type="match status" value="1"/>
</dbReference>
<dbReference type="InterPro" id="IPR014782">
    <property type="entry name" value="Peptidase_M1_dom"/>
</dbReference>
<keyword evidence="16" id="KW-0031">Aminopeptidase</keyword>
<comment type="subcellular location">
    <subcellularLocation>
        <location evidence="3">Cytoplasm</location>
    </subcellularLocation>
</comment>
<keyword evidence="8" id="KW-0645">Protease</keyword>
<evidence type="ECO:0000256" key="7">
    <source>
        <dbReference type="ARBA" id="ARBA00022490"/>
    </source>
</evidence>
<evidence type="ECO:0000259" key="14">
    <source>
        <dbReference type="Pfam" id="PF01433"/>
    </source>
</evidence>
<protein>
    <recommendedName>
        <fullName evidence="6">Aminopeptidase N</fullName>
        <ecNumber evidence="5">3.4.11.2</ecNumber>
    </recommendedName>
</protein>
<evidence type="ECO:0000256" key="8">
    <source>
        <dbReference type="ARBA" id="ARBA00022670"/>
    </source>
</evidence>
<evidence type="ECO:0000313" key="17">
    <source>
        <dbReference type="Proteomes" id="UP001589844"/>
    </source>
</evidence>
<keyword evidence="7" id="KW-0963">Cytoplasm</keyword>
<reference evidence="16 17" key="1">
    <citation type="submission" date="2024-09" db="EMBL/GenBank/DDBJ databases">
        <authorList>
            <person name="Sun Q."/>
            <person name="Mori K."/>
        </authorList>
    </citation>
    <scope>NUCLEOTIDE SEQUENCE [LARGE SCALE GENOMIC DNA]</scope>
    <source>
        <strain evidence="16 17">CCM 8677</strain>
    </source>
</reference>
<evidence type="ECO:0000259" key="15">
    <source>
        <dbReference type="Pfam" id="PF17900"/>
    </source>
</evidence>
<sequence>MKLTTLALLCSTLFVVNVDAAQAQDSLPASSQPTAFTMSSGTERSAEQMAMVFEKADLSLKLNPEARSIQGTAVLVFSAKSELKRIALELDKNLPVEAVSINGVALASEAISNAEGRLLLTLPKALQKRERVEVGIRYQGIPRIAKRAPWDGGFVWTKTPTGEPWIASAVQGEGCDLFWPCIDHPMGKPKLMTVHITVPAPLVVAGNGVAQGMDEKDGWRTYHWKTKNPSTYGISINVGPYELLESEYQSRFGNRIPLRMWYLPANKEKAQGLMAEFAPMLDFFESKFGPYPFGDEKMGVVETPHLGMEHQTINAYGNDYVKSAHGYDWLLQHEFAHEWFGNQLTNENWDDFWLHEGFGSYMQPLYLQYLRGERDYQVALHEQRIRIVNKFPMVTGHSMSEHDVSNGPGNDVYYKGSNLLHTLRGLIGDEAFFKAVRLLVYGRNDPKPGNFEPRYSSSKEFIQIVNQVTKKDWNWFFKGYLTHARLPEVIAKKEGNLLSLKWKLPDDSEFPLPLQVRVNDKLVQVPMTHGVGQVSLPPNATYTIDPGARVLKHEPHLEVWAADAAARAKARAKAK</sequence>
<evidence type="ECO:0000256" key="5">
    <source>
        <dbReference type="ARBA" id="ARBA00012564"/>
    </source>
</evidence>
<dbReference type="InterPro" id="IPR042097">
    <property type="entry name" value="Aminopeptidase_N-like_N_sf"/>
</dbReference>
<dbReference type="PANTHER" id="PTHR45726">
    <property type="entry name" value="LEUKOTRIENE A-4 HYDROLASE"/>
    <property type="match status" value="1"/>
</dbReference>
<accession>A0ABV6IHU6</accession>
<evidence type="ECO:0000256" key="3">
    <source>
        <dbReference type="ARBA" id="ARBA00004496"/>
    </source>
</evidence>
<comment type="catalytic activity">
    <reaction evidence="1">
        <text>Release of an N-terminal amino acid, Xaa-|-Yaa- from a peptide, amide or arylamide. Xaa is preferably Ala, but may be most amino acids including Pro (slow action). When a terminal hydrophobic residue is followed by a prolyl residue, the two may be released as an intact Xaa-Pro dipeptide.</text>
        <dbReference type="EC" id="3.4.11.2"/>
    </reaction>
</comment>
<gene>
    <name evidence="16" type="ORF">ACFFJH_16355</name>
</gene>
<dbReference type="Pfam" id="PF01433">
    <property type="entry name" value="Peptidase_M1"/>
    <property type="match status" value="1"/>
</dbReference>
<comment type="similarity">
    <text evidence="4">Belongs to the peptidase M1 family.</text>
</comment>
<keyword evidence="13" id="KW-0732">Signal</keyword>
<keyword evidence="10 16" id="KW-0378">Hydrolase</keyword>
<evidence type="ECO:0000256" key="6">
    <source>
        <dbReference type="ARBA" id="ARBA00015611"/>
    </source>
</evidence>
<feature type="domain" description="Peptidase M1 membrane alanine aminopeptidase" evidence="14">
    <location>
        <begin position="308"/>
        <end position="440"/>
    </location>
</feature>
<keyword evidence="17" id="KW-1185">Reference proteome</keyword>
<proteinExistence type="inferred from homology"/>
<dbReference type="InterPro" id="IPR045357">
    <property type="entry name" value="Aminopeptidase_N-like_N"/>
</dbReference>
<dbReference type="SUPFAM" id="SSF63737">
    <property type="entry name" value="Leukotriene A4 hydrolase N-terminal domain"/>
    <property type="match status" value="1"/>
</dbReference>
<dbReference type="SUPFAM" id="SSF55486">
    <property type="entry name" value="Metalloproteases ('zincins'), catalytic domain"/>
    <property type="match status" value="1"/>
</dbReference>
<evidence type="ECO:0000256" key="10">
    <source>
        <dbReference type="ARBA" id="ARBA00022801"/>
    </source>
</evidence>
<dbReference type="InterPro" id="IPR027268">
    <property type="entry name" value="Peptidase_M4/M1_CTD_sf"/>
</dbReference>
<dbReference type="RefSeq" id="WP_390214012.1">
    <property type="nucleotide sequence ID" value="NZ_JBHLXJ010000018.1"/>
</dbReference>
<keyword evidence="9" id="KW-0479">Metal-binding</keyword>
<evidence type="ECO:0000256" key="1">
    <source>
        <dbReference type="ARBA" id="ARBA00000098"/>
    </source>
</evidence>
<dbReference type="Gene3D" id="2.60.40.1730">
    <property type="entry name" value="tricorn interacting facor f3 domain"/>
    <property type="match status" value="1"/>
</dbReference>
<evidence type="ECO:0000256" key="11">
    <source>
        <dbReference type="ARBA" id="ARBA00022833"/>
    </source>
</evidence>
<evidence type="ECO:0000256" key="12">
    <source>
        <dbReference type="ARBA" id="ARBA00023049"/>
    </source>
</evidence>
<name>A0ABV6IHU6_9BURK</name>
<evidence type="ECO:0000256" key="2">
    <source>
        <dbReference type="ARBA" id="ARBA00001947"/>
    </source>
</evidence>
<dbReference type="PRINTS" id="PR00756">
    <property type="entry name" value="ALADIPTASE"/>
</dbReference>
<evidence type="ECO:0000256" key="13">
    <source>
        <dbReference type="SAM" id="SignalP"/>
    </source>
</evidence>
<dbReference type="GO" id="GO:0004177">
    <property type="term" value="F:aminopeptidase activity"/>
    <property type="evidence" value="ECO:0007669"/>
    <property type="project" value="UniProtKB-KW"/>
</dbReference>
<dbReference type="EMBL" id="JBHLXJ010000018">
    <property type="protein sequence ID" value="MFC0351393.1"/>
    <property type="molecule type" value="Genomic_DNA"/>
</dbReference>
<dbReference type="Pfam" id="PF17900">
    <property type="entry name" value="Peptidase_M1_N"/>
    <property type="match status" value="1"/>
</dbReference>
<keyword evidence="11" id="KW-0862">Zinc</keyword>
<feature type="chain" id="PRO_5046083929" description="Aminopeptidase N" evidence="13">
    <location>
        <begin position="24"/>
        <end position="575"/>
    </location>
</feature>
<comment type="caution">
    <text evidence="16">The sequence shown here is derived from an EMBL/GenBank/DDBJ whole genome shotgun (WGS) entry which is preliminary data.</text>
</comment>
<organism evidence="16 17">
    <name type="scientific">Undibacterium danionis</name>
    <dbReference type="NCBI Taxonomy" id="1812100"/>
    <lineage>
        <taxon>Bacteria</taxon>
        <taxon>Pseudomonadati</taxon>
        <taxon>Pseudomonadota</taxon>
        <taxon>Betaproteobacteria</taxon>
        <taxon>Burkholderiales</taxon>
        <taxon>Oxalobacteraceae</taxon>
        <taxon>Undibacterium</taxon>
    </lineage>
</organism>
<dbReference type="InterPro" id="IPR001930">
    <property type="entry name" value="Peptidase_M1"/>
</dbReference>
<evidence type="ECO:0000313" key="16">
    <source>
        <dbReference type="EMBL" id="MFC0351393.1"/>
    </source>
</evidence>
<feature type="signal peptide" evidence="13">
    <location>
        <begin position="1"/>
        <end position="23"/>
    </location>
</feature>